<feature type="compositionally biased region" description="Basic residues" evidence="1">
    <location>
        <begin position="78"/>
        <end position="88"/>
    </location>
</feature>
<dbReference type="EMBL" id="LGSR01000029">
    <property type="protein sequence ID" value="KOS16933.1"/>
    <property type="molecule type" value="Genomic_DNA"/>
</dbReference>
<dbReference type="InterPro" id="IPR038967">
    <property type="entry name" value="Dsc4-like"/>
</dbReference>
<feature type="domain" description="DUF1746" evidence="2">
    <location>
        <begin position="107"/>
        <end position="221"/>
    </location>
</feature>
<reference evidence="3 4" key="1">
    <citation type="submission" date="2015-07" db="EMBL/GenBank/DDBJ databases">
        <title>The genome of the fungus Escovopsis weberi, a specialized disease agent of ant agriculture.</title>
        <authorList>
            <person name="de Man T.J."/>
            <person name="Stajich J.E."/>
            <person name="Kubicek C.P."/>
            <person name="Chenthamara K."/>
            <person name="Atanasova L."/>
            <person name="Druzhinina I.S."/>
            <person name="Birnbaum S."/>
            <person name="Barribeau S.M."/>
            <person name="Teiling C."/>
            <person name="Suen G."/>
            <person name="Currie C."/>
            <person name="Gerardo N.M."/>
        </authorList>
    </citation>
    <scope>NUCLEOTIDE SEQUENCE [LARGE SCALE GENOMIC DNA]</scope>
</reference>
<evidence type="ECO:0000313" key="3">
    <source>
        <dbReference type="EMBL" id="KOS16933.1"/>
    </source>
</evidence>
<evidence type="ECO:0000313" key="4">
    <source>
        <dbReference type="Proteomes" id="UP000053831"/>
    </source>
</evidence>
<dbReference type="GO" id="GO:0044695">
    <property type="term" value="C:Dsc E3 ubiquitin ligase complex"/>
    <property type="evidence" value="ECO:0007669"/>
    <property type="project" value="InterPro"/>
</dbReference>
<dbReference type="Proteomes" id="UP000053831">
    <property type="component" value="Unassembled WGS sequence"/>
</dbReference>
<dbReference type="GO" id="GO:0005783">
    <property type="term" value="C:endoplasmic reticulum"/>
    <property type="evidence" value="ECO:0007669"/>
    <property type="project" value="TreeGrafter"/>
</dbReference>
<dbReference type="GO" id="GO:0032933">
    <property type="term" value="P:SREBP signaling pathway"/>
    <property type="evidence" value="ECO:0007669"/>
    <property type="project" value="InterPro"/>
</dbReference>
<keyword evidence="3" id="KW-0436">Ligase</keyword>
<accession>A0A0M9VRT2</accession>
<gene>
    <name evidence="3" type="ORF">ESCO_004815</name>
</gene>
<proteinExistence type="predicted"/>
<feature type="region of interest" description="Disordered" evidence="1">
    <location>
        <begin position="42"/>
        <end position="88"/>
    </location>
</feature>
<organism evidence="3 4">
    <name type="scientific">Escovopsis weberi</name>
    <dbReference type="NCBI Taxonomy" id="150374"/>
    <lineage>
        <taxon>Eukaryota</taxon>
        <taxon>Fungi</taxon>
        <taxon>Dikarya</taxon>
        <taxon>Ascomycota</taxon>
        <taxon>Pezizomycotina</taxon>
        <taxon>Sordariomycetes</taxon>
        <taxon>Hypocreomycetidae</taxon>
        <taxon>Hypocreales</taxon>
        <taxon>Hypocreaceae</taxon>
        <taxon>Escovopsis</taxon>
    </lineage>
</organism>
<dbReference type="InterPro" id="IPR013715">
    <property type="entry name" value="DUF1746"/>
</dbReference>
<dbReference type="OrthoDB" id="5428737at2759"/>
<keyword evidence="4" id="KW-1185">Reference proteome</keyword>
<protein>
    <submittedName>
        <fullName evidence="3">DSC E3 ubiquitin ligase complex subunit 4</fullName>
    </submittedName>
</protein>
<evidence type="ECO:0000256" key="1">
    <source>
        <dbReference type="SAM" id="MobiDB-lite"/>
    </source>
</evidence>
<feature type="region of interest" description="Disordered" evidence="1">
    <location>
        <begin position="280"/>
        <end position="318"/>
    </location>
</feature>
<evidence type="ECO:0000259" key="2">
    <source>
        <dbReference type="Pfam" id="PF08508"/>
    </source>
</evidence>
<sequence>MNNDASPPPSAQLRAWPSRPTIHADAAAAAAAASADIDAAESRRRRHVTATLEAEAEADFEDEHQGPAPPATHWSREGRRRRRRSRRKRNPGLVKKLAFVTHLLKTLDLVVFAELSALYYMECSIFRFALRILGQSIYLTPKDESFPLLMPASRIHLLVIVVPNIICMLLHLLAAQPQGPDFHRGYQHGGLIIDFIGQKPPTSRMYYICADVLILAVQCLMLSIHSDRESLRAMLKTPKTTLPEITPADPLPARSAADLDAEERGVSRLAPDVMIEEANGIELQPLSRGQDDGGEPADGRNGTDVGGALGGRDGTADESSRTFLSDLMSSGNAIIGEYHMLNTLKSATMHLERTASYSLQTVGYRATMAAIQARRRHASLQNQPAPPGR</sequence>
<name>A0A0M9VRT2_ESCWE</name>
<dbReference type="AlphaFoldDB" id="A0A0M9VRT2"/>
<dbReference type="PANTHER" id="PTHR39405">
    <property type="entry name" value="DSC E3 UBIQUITIN LIGASE COMPLEX SUBUNIT 4"/>
    <property type="match status" value="1"/>
</dbReference>
<dbReference type="PANTHER" id="PTHR39405:SF1">
    <property type="entry name" value="DSC E3 UBIQUITIN LIGASE COMPLEX SUBUNIT 4"/>
    <property type="match status" value="1"/>
</dbReference>
<feature type="compositionally biased region" description="Gly residues" evidence="1">
    <location>
        <begin position="304"/>
        <end position="313"/>
    </location>
</feature>
<comment type="caution">
    <text evidence="3">The sequence shown here is derived from an EMBL/GenBank/DDBJ whole genome shotgun (WGS) entry which is preliminary data.</text>
</comment>
<dbReference type="GO" id="GO:0016874">
    <property type="term" value="F:ligase activity"/>
    <property type="evidence" value="ECO:0007669"/>
    <property type="project" value="UniProtKB-KW"/>
</dbReference>
<dbReference type="Pfam" id="PF08508">
    <property type="entry name" value="DUF1746"/>
    <property type="match status" value="1"/>
</dbReference>